<dbReference type="AlphaFoldDB" id="A0AAE0LMM2"/>
<dbReference type="GeneID" id="87845468"/>
<comment type="caution">
    <text evidence="2">The sequence shown here is derived from an EMBL/GenBank/DDBJ whole genome shotgun (WGS) entry which is preliminary data.</text>
</comment>
<evidence type="ECO:0000313" key="2">
    <source>
        <dbReference type="EMBL" id="KAK3290284.1"/>
    </source>
</evidence>
<protein>
    <submittedName>
        <fullName evidence="2">Uncharacterized protein</fullName>
    </submittedName>
</protein>
<evidence type="ECO:0000313" key="3">
    <source>
        <dbReference type="Proteomes" id="UP001278766"/>
    </source>
</evidence>
<sequence>MKCDSLTHTQAAVVLRALSSGAVPLTLTSLETDKEQLGETIACQASQSALPEVSCVRGGQCKQAHPCAVAPVERDSAVSDRPVADAAALQGAAGEKRVAIGPAHSGPNTNTPVTRSRYEVGRRSKRVVYLVPASMESTLGTSVKPSSHRTALLAAGPRAYRTLRQHPAPAHTPSPPVQAPWPACCLLADAQCNSCYPAISNRLLGHRQQQNRAYHSLVHPSSSG</sequence>
<feature type="region of interest" description="Disordered" evidence="1">
    <location>
        <begin position="94"/>
        <end position="117"/>
    </location>
</feature>
<reference evidence="2" key="1">
    <citation type="journal article" date="2023" name="Mol. Phylogenet. Evol.">
        <title>Genome-scale phylogeny and comparative genomics of the fungal order Sordariales.</title>
        <authorList>
            <person name="Hensen N."/>
            <person name="Bonometti L."/>
            <person name="Westerberg I."/>
            <person name="Brannstrom I.O."/>
            <person name="Guillou S."/>
            <person name="Cros-Aarteil S."/>
            <person name="Calhoun S."/>
            <person name="Haridas S."/>
            <person name="Kuo A."/>
            <person name="Mondo S."/>
            <person name="Pangilinan J."/>
            <person name="Riley R."/>
            <person name="LaButti K."/>
            <person name="Andreopoulos B."/>
            <person name="Lipzen A."/>
            <person name="Chen C."/>
            <person name="Yan M."/>
            <person name="Daum C."/>
            <person name="Ng V."/>
            <person name="Clum A."/>
            <person name="Steindorff A."/>
            <person name="Ohm R.A."/>
            <person name="Martin F."/>
            <person name="Silar P."/>
            <person name="Natvig D.O."/>
            <person name="Lalanne C."/>
            <person name="Gautier V."/>
            <person name="Ament-Velasquez S.L."/>
            <person name="Kruys A."/>
            <person name="Hutchinson M.I."/>
            <person name="Powell A.J."/>
            <person name="Barry K."/>
            <person name="Miller A.N."/>
            <person name="Grigoriev I.V."/>
            <person name="Debuchy R."/>
            <person name="Gladieux P."/>
            <person name="Hiltunen Thoren M."/>
            <person name="Johannesson H."/>
        </authorList>
    </citation>
    <scope>NUCLEOTIDE SEQUENCE</scope>
    <source>
        <strain evidence="2">CBS 168.71</strain>
    </source>
</reference>
<dbReference type="Proteomes" id="UP001278766">
    <property type="component" value="Unassembled WGS sequence"/>
</dbReference>
<name>A0AAE0LMM2_9PEZI</name>
<dbReference type="RefSeq" id="XP_062653798.1">
    <property type="nucleotide sequence ID" value="XM_062808520.1"/>
</dbReference>
<keyword evidence="3" id="KW-1185">Reference proteome</keyword>
<gene>
    <name evidence="2" type="ORF">B0H64DRAFT_62070</name>
</gene>
<evidence type="ECO:0000256" key="1">
    <source>
        <dbReference type="SAM" id="MobiDB-lite"/>
    </source>
</evidence>
<dbReference type="EMBL" id="JAUEPN010000014">
    <property type="protein sequence ID" value="KAK3290284.1"/>
    <property type="molecule type" value="Genomic_DNA"/>
</dbReference>
<reference evidence="2" key="2">
    <citation type="submission" date="2023-06" db="EMBL/GenBank/DDBJ databases">
        <authorList>
            <consortium name="Lawrence Berkeley National Laboratory"/>
            <person name="Haridas S."/>
            <person name="Hensen N."/>
            <person name="Bonometti L."/>
            <person name="Westerberg I."/>
            <person name="Brannstrom I.O."/>
            <person name="Guillou S."/>
            <person name="Cros-Aarteil S."/>
            <person name="Calhoun S."/>
            <person name="Kuo A."/>
            <person name="Mondo S."/>
            <person name="Pangilinan J."/>
            <person name="Riley R."/>
            <person name="Labutti K."/>
            <person name="Andreopoulos B."/>
            <person name="Lipzen A."/>
            <person name="Chen C."/>
            <person name="Yanf M."/>
            <person name="Daum C."/>
            <person name="Ng V."/>
            <person name="Clum A."/>
            <person name="Steindorff A."/>
            <person name="Ohm R."/>
            <person name="Martin F."/>
            <person name="Silar P."/>
            <person name="Natvig D."/>
            <person name="Lalanne C."/>
            <person name="Gautier V."/>
            <person name="Ament-Velasquez S.L."/>
            <person name="Kruys A."/>
            <person name="Hutchinson M.I."/>
            <person name="Powell A.J."/>
            <person name="Barry K."/>
            <person name="Miller A.N."/>
            <person name="Grigoriev I.V."/>
            <person name="Debuchy R."/>
            <person name="Gladieux P."/>
            <person name="Thoren M.H."/>
            <person name="Johannesson H."/>
        </authorList>
    </citation>
    <scope>NUCLEOTIDE SEQUENCE</scope>
    <source>
        <strain evidence="2">CBS 168.71</strain>
    </source>
</reference>
<proteinExistence type="predicted"/>
<accession>A0AAE0LMM2</accession>
<organism evidence="2 3">
    <name type="scientific">Chaetomium fimeti</name>
    <dbReference type="NCBI Taxonomy" id="1854472"/>
    <lineage>
        <taxon>Eukaryota</taxon>
        <taxon>Fungi</taxon>
        <taxon>Dikarya</taxon>
        <taxon>Ascomycota</taxon>
        <taxon>Pezizomycotina</taxon>
        <taxon>Sordariomycetes</taxon>
        <taxon>Sordariomycetidae</taxon>
        <taxon>Sordariales</taxon>
        <taxon>Chaetomiaceae</taxon>
        <taxon>Chaetomium</taxon>
    </lineage>
</organism>